<protein>
    <recommendedName>
        <fullName evidence="3">rRNA adenine methyltransferase</fullName>
    </recommendedName>
</protein>
<keyword evidence="2" id="KW-1185">Reference proteome</keyword>
<dbReference type="STRING" id="1792845.BC343_12265"/>
<accession>A0A1S9P9E1</accession>
<dbReference type="Gene3D" id="1.25.40.10">
    <property type="entry name" value="Tetratricopeptide repeat domain"/>
    <property type="match status" value="1"/>
</dbReference>
<gene>
    <name evidence="1" type="ORF">BC343_12265</name>
</gene>
<evidence type="ECO:0000313" key="1">
    <source>
        <dbReference type="EMBL" id="OOQ57575.1"/>
    </source>
</evidence>
<comment type="caution">
    <text evidence="1">The sequence shown here is derived from an EMBL/GenBank/DDBJ whole genome shotgun (WGS) entry which is preliminary data.</text>
</comment>
<name>A0A1S9P9E1_9SPHI</name>
<reference evidence="1 2" key="1">
    <citation type="submission" date="2016-07" db="EMBL/GenBank/DDBJ databases">
        <title>Genomic analysis of zinc-resistant bacterium Mucilaginibacter pedocola TBZ30.</title>
        <authorList>
            <person name="Huang J."/>
            <person name="Tang J."/>
        </authorList>
    </citation>
    <scope>NUCLEOTIDE SEQUENCE [LARGE SCALE GENOMIC DNA]</scope>
    <source>
        <strain evidence="1 2">TBZ30</strain>
    </source>
</reference>
<organism evidence="1 2">
    <name type="scientific">Mucilaginibacter pedocola</name>
    <dbReference type="NCBI Taxonomy" id="1792845"/>
    <lineage>
        <taxon>Bacteria</taxon>
        <taxon>Pseudomonadati</taxon>
        <taxon>Bacteroidota</taxon>
        <taxon>Sphingobacteriia</taxon>
        <taxon>Sphingobacteriales</taxon>
        <taxon>Sphingobacteriaceae</taxon>
        <taxon>Mucilaginibacter</taxon>
    </lineage>
</organism>
<dbReference type="RefSeq" id="WP_202909843.1">
    <property type="nucleotide sequence ID" value="NZ_MBTF01000035.1"/>
</dbReference>
<sequence length="215" mass="23629">MDFDPENPVVKLCAAGMAAEAEGKIEEANTHFKQAWEIATNDFERFTAAHYCARNQPDPLINLQWNLDSLKYALAANHDSLKTHYPSLYLNIGKSYENLSDLAAAANYYQLALDNAHYLPDGGYGNMLKAGIMAGLQRTGVTPFKHGVLDSLIAKWCERKDLRPLSLVLPAYVQCTGTESDINKLISALSYLSATRCLDAEEQGSVDKVIAELAA</sequence>
<dbReference type="SUPFAM" id="SSF48452">
    <property type="entry name" value="TPR-like"/>
    <property type="match status" value="1"/>
</dbReference>
<evidence type="ECO:0000313" key="2">
    <source>
        <dbReference type="Proteomes" id="UP000189739"/>
    </source>
</evidence>
<evidence type="ECO:0008006" key="3">
    <source>
        <dbReference type="Google" id="ProtNLM"/>
    </source>
</evidence>
<proteinExistence type="predicted"/>
<dbReference type="InterPro" id="IPR011990">
    <property type="entry name" value="TPR-like_helical_dom_sf"/>
</dbReference>
<dbReference type="AlphaFoldDB" id="A0A1S9P9E1"/>
<dbReference type="EMBL" id="MBTF01000035">
    <property type="protein sequence ID" value="OOQ57575.1"/>
    <property type="molecule type" value="Genomic_DNA"/>
</dbReference>
<dbReference type="Proteomes" id="UP000189739">
    <property type="component" value="Unassembled WGS sequence"/>
</dbReference>